<gene>
    <name evidence="3" type="primary">LOC102712465</name>
</gene>
<dbReference type="OMA" id="VVASVKW"/>
<dbReference type="RefSeq" id="XP_006659583.1">
    <property type="nucleotide sequence ID" value="XM_006659520.3"/>
</dbReference>
<dbReference type="EnsemblPlants" id="OB08G27150.1">
    <property type="protein sequence ID" value="OB08G27150.1"/>
    <property type="gene ID" value="OB08G27150"/>
</dbReference>
<name>J3MUD4_ORYBR</name>
<reference evidence="3" key="1">
    <citation type="journal article" date="2013" name="Nat. Commun.">
        <title>Whole-genome sequencing of Oryza brachyantha reveals mechanisms underlying Oryza genome evolution.</title>
        <authorList>
            <person name="Chen J."/>
            <person name="Huang Q."/>
            <person name="Gao D."/>
            <person name="Wang J."/>
            <person name="Lang Y."/>
            <person name="Liu T."/>
            <person name="Li B."/>
            <person name="Bai Z."/>
            <person name="Luis Goicoechea J."/>
            <person name="Liang C."/>
            <person name="Chen C."/>
            <person name="Zhang W."/>
            <person name="Sun S."/>
            <person name="Liao Y."/>
            <person name="Zhang X."/>
            <person name="Yang L."/>
            <person name="Song C."/>
            <person name="Wang M."/>
            <person name="Shi J."/>
            <person name="Liu G."/>
            <person name="Liu J."/>
            <person name="Zhou H."/>
            <person name="Zhou W."/>
            <person name="Yu Q."/>
            <person name="An N."/>
            <person name="Chen Y."/>
            <person name="Cai Q."/>
            <person name="Wang B."/>
            <person name="Liu B."/>
            <person name="Min J."/>
            <person name="Huang Y."/>
            <person name="Wu H."/>
            <person name="Li Z."/>
            <person name="Zhang Y."/>
            <person name="Yin Y."/>
            <person name="Song W."/>
            <person name="Jiang J."/>
            <person name="Jackson S.A."/>
            <person name="Wing R.A."/>
            <person name="Wang J."/>
            <person name="Chen M."/>
        </authorList>
    </citation>
    <scope>NUCLEOTIDE SEQUENCE [LARGE SCALE GENOMIC DNA]</scope>
    <source>
        <strain evidence="3">cv. IRGC 101232</strain>
    </source>
</reference>
<keyword evidence="1" id="KW-1015">Disulfide bond</keyword>
<dbReference type="PANTHER" id="PTHR33921:SF16">
    <property type="entry name" value="CALVIN CYCLE PROTEIN CP12-3, CHLOROPLASTIC"/>
    <property type="match status" value="1"/>
</dbReference>
<dbReference type="Pfam" id="PF02672">
    <property type="entry name" value="CP12"/>
    <property type="match status" value="1"/>
</dbReference>
<dbReference type="InterPro" id="IPR003823">
    <property type="entry name" value="CP12_dom"/>
</dbReference>
<sequence length="132" mass="14137">MASPPLTSLFSAAAPPAGAFGAPAYARLCPHRQRRRRPVAASVKWRYKGTARKEAVLSELIERKVAEATEACAGEGAAGEAGCRVAWDEVEEVSQARADLRRRIAEGADDPLEPFCSHNPLADDCAVVYGDE</sequence>
<dbReference type="GO" id="GO:0080153">
    <property type="term" value="P:negative regulation of reductive pentose-phosphate cycle"/>
    <property type="evidence" value="ECO:0007669"/>
    <property type="project" value="TreeGrafter"/>
</dbReference>
<evidence type="ECO:0000313" key="3">
    <source>
        <dbReference type="EnsemblPlants" id="OB08G27150.1"/>
    </source>
</evidence>
<feature type="disulfide bond" evidence="1">
    <location>
        <begin position="72"/>
        <end position="83"/>
    </location>
</feature>
<evidence type="ECO:0000313" key="4">
    <source>
        <dbReference type="Proteomes" id="UP000006038"/>
    </source>
</evidence>
<dbReference type="AlphaFoldDB" id="J3MUD4"/>
<dbReference type="eggNOG" id="ENOG502S5FN">
    <property type="taxonomic scope" value="Eukaryota"/>
</dbReference>
<dbReference type="OrthoDB" id="4362at2759"/>
<accession>J3MUD4</accession>
<reference evidence="3" key="2">
    <citation type="submission" date="2013-04" db="UniProtKB">
        <authorList>
            <consortium name="EnsemblPlants"/>
        </authorList>
    </citation>
    <scope>IDENTIFICATION</scope>
</reference>
<organism evidence="3">
    <name type="scientific">Oryza brachyantha</name>
    <name type="common">malo sina</name>
    <dbReference type="NCBI Taxonomy" id="4533"/>
    <lineage>
        <taxon>Eukaryota</taxon>
        <taxon>Viridiplantae</taxon>
        <taxon>Streptophyta</taxon>
        <taxon>Embryophyta</taxon>
        <taxon>Tracheophyta</taxon>
        <taxon>Spermatophyta</taxon>
        <taxon>Magnoliopsida</taxon>
        <taxon>Liliopsida</taxon>
        <taxon>Poales</taxon>
        <taxon>Poaceae</taxon>
        <taxon>BOP clade</taxon>
        <taxon>Oryzoideae</taxon>
        <taxon>Oryzeae</taxon>
        <taxon>Oryzinae</taxon>
        <taxon>Oryza</taxon>
    </lineage>
</organism>
<dbReference type="KEGG" id="obr:102712465"/>
<protein>
    <recommendedName>
        <fullName evidence="2">CP12 domain-containing protein</fullName>
    </recommendedName>
</protein>
<proteinExistence type="predicted"/>
<keyword evidence="4" id="KW-1185">Reference proteome</keyword>
<dbReference type="GO" id="GO:0009507">
    <property type="term" value="C:chloroplast"/>
    <property type="evidence" value="ECO:0007669"/>
    <property type="project" value="TreeGrafter"/>
</dbReference>
<dbReference type="Proteomes" id="UP000006038">
    <property type="component" value="Chromosome 8"/>
</dbReference>
<dbReference type="GeneID" id="102712465"/>
<evidence type="ECO:0000259" key="2">
    <source>
        <dbReference type="SMART" id="SM01093"/>
    </source>
</evidence>
<feature type="disulfide bond" evidence="1">
    <location>
        <begin position="116"/>
        <end position="125"/>
    </location>
</feature>
<dbReference type="PANTHER" id="PTHR33921">
    <property type="entry name" value="CALVIN CYCLE PROTEIN CP12-2, CHLOROPLASTIC"/>
    <property type="match status" value="1"/>
</dbReference>
<dbReference type="SMART" id="SM01093">
    <property type="entry name" value="CP12"/>
    <property type="match status" value="1"/>
</dbReference>
<feature type="domain" description="CP12" evidence="2">
    <location>
        <begin position="57"/>
        <end position="131"/>
    </location>
</feature>
<dbReference type="HOGENOM" id="CLU_137076_1_0_1"/>
<dbReference type="InterPro" id="IPR039314">
    <property type="entry name" value="CP12-like"/>
</dbReference>
<evidence type="ECO:0000256" key="1">
    <source>
        <dbReference type="PIRSR" id="PIRSR639314-50"/>
    </source>
</evidence>
<dbReference type="Gramene" id="OB08G27150.1">
    <property type="protein sequence ID" value="OB08G27150.1"/>
    <property type="gene ID" value="OB08G27150"/>
</dbReference>